<keyword evidence="2" id="KW-1133">Transmembrane helix</keyword>
<evidence type="ECO:0000256" key="1">
    <source>
        <dbReference type="SAM" id="MobiDB-lite"/>
    </source>
</evidence>
<reference evidence="3 4" key="1">
    <citation type="journal article" date="2023" name="Arcadia Sci">
        <title>De novo assembly of a long-read Amblyomma americanum tick genome.</title>
        <authorList>
            <person name="Chou S."/>
            <person name="Poskanzer K.E."/>
            <person name="Rollins M."/>
            <person name="Thuy-Boun P.S."/>
        </authorList>
    </citation>
    <scope>NUCLEOTIDE SEQUENCE [LARGE SCALE GENOMIC DNA]</scope>
    <source>
        <strain evidence="3">F_SG_1</strain>
        <tissue evidence="3">Salivary glands</tissue>
    </source>
</reference>
<dbReference type="EMBL" id="JARKHS020029520">
    <property type="protein sequence ID" value="KAK8763225.1"/>
    <property type="molecule type" value="Genomic_DNA"/>
</dbReference>
<organism evidence="3 4">
    <name type="scientific">Amblyomma americanum</name>
    <name type="common">Lone star tick</name>
    <dbReference type="NCBI Taxonomy" id="6943"/>
    <lineage>
        <taxon>Eukaryota</taxon>
        <taxon>Metazoa</taxon>
        <taxon>Ecdysozoa</taxon>
        <taxon>Arthropoda</taxon>
        <taxon>Chelicerata</taxon>
        <taxon>Arachnida</taxon>
        <taxon>Acari</taxon>
        <taxon>Parasitiformes</taxon>
        <taxon>Ixodida</taxon>
        <taxon>Ixodoidea</taxon>
        <taxon>Ixodidae</taxon>
        <taxon>Amblyomminae</taxon>
        <taxon>Amblyomma</taxon>
    </lineage>
</organism>
<keyword evidence="4" id="KW-1185">Reference proteome</keyword>
<feature type="transmembrane region" description="Helical" evidence="2">
    <location>
        <begin position="47"/>
        <end position="66"/>
    </location>
</feature>
<feature type="compositionally biased region" description="Basic and acidic residues" evidence="1">
    <location>
        <begin position="23"/>
        <end position="34"/>
    </location>
</feature>
<dbReference type="Proteomes" id="UP001321473">
    <property type="component" value="Unassembled WGS sequence"/>
</dbReference>
<comment type="caution">
    <text evidence="3">The sequence shown here is derived from an EMBL/GenBank/DDBJ whole genome shotgun (WGS) entry which is preliminary data.</text>
</comment>
<sequence length="111" mass="11790">MGSSQATDKPAPAYKRRSSAVEQQKHPVEAEKRRAATTKSFEMKSNAIAALTVLLLLCAVSAPVMGRCPSTKGQGSDCSFSRCTPRQCALRGLECCPKPCGGTWCVKGVRG</sequence>
<feature type="region of interest" description="Disordered" evidence="1">
    <location>
        <begin position="1"/>
        <end position="36"/>
    </location>
</feature>
<evidence type="ECO:0000313" key="3">
    <source>
        <dbReference type="EMBL" id="KAK8763225.1"/>
    </source>
</evidence>
<evidence type="ECO:0000256" key="2">
    <source>
        <dbReference type="SAM" id="Phobius"/>
    </source>
</evidence>
<gene>
    <name evidence="3" type="ORF">V5799_034167</name>
</gene>
<protein>
    <submittedName>
        <fullName evidence="3">Uncharacterized protein</fullName>
    </submittedName>
</protein>
<proteinExistence type="predicted"/>
<evidence type="ECO:0000313" key="4">
    <source>
        <dbReference type="Proteomes" id="UP001321473"/>
    </source>
</evidence>
<keyword evidence="2" id="KW-0472">Membrane</keyword>
<keyword evidence="2" id="KW-0812">Transmembrane</keyword>
<accession>A0AAQ4DL85</accession>
<dbReference type="AlphaFoldDB" id="A0AAQ4DL85"/>
<name>A0AAQ4DL85_AMBAM</name>